<keyword evidence="3" id="KW-1185">Reference proteome</keyword>
<dbReference type="OrthoDB" id="2401469at2759"/>
<dbReference type="Pfam" id="PF10551">
    <property type="entry name" value="MULE"/>
    <property type="match status" value="1"/>
</dbReference>
<comment type="caution">
    <text evidence="2">The sequence shown here is derived from an EMBL/GenBank/DDBJ whole genome shotgun (WGS) entry which is preliminary data.</text>
</comment>
<reference evidence="2 3" key="1">
    <citation type="journal article" date="2019" name="Environ. Microbiol.">
        <title>At the nexus of three kingdoms: the genome of the mycorrhizal fungus Gigaspora margarita provides insights into plant, endobacterial and fungal interactions.</title>
        <authorList>
            <person name="Venice F."/>
            <person name="Ghignone S."/>
            <person name="Salvioli di Fossalunga A."/>
            <person name="Amselem J."/>
            <person name="Novero M."/>
            <person name="Xianan X."/>
            <person name="Sedzielewska Toro K."/>
            <person name="Morin E."/>
            <person name="Lipzen A."/>
            <person name="Grigoriev I.V."/>
            <person name="Henrissat B."/>
            <person name="Martin F.M."/>
            <person name="Bonfante P."/>
        </authorList>
    </citation>
    <scope>NUCLEOTIDE SEQUENCE [LARGE SCALE GENOMIC DNA]</scope>
    <source>
        <strain evidence="2 3">BEG34</strain>
    </source>
</reference>
<gene>
    <name evidence="2" type="ORF">F8M41_015569</name>
</gene>
<organism evidence="2 3">
    <name type="scientific">Gigaspora margarita</name>
    <dbReference type="NCBI Taxonomy" id="4874"/>
    <lineage>
        <taxon>Eukaryota</taxon>
        <taxon>Fungi</taxon>
        <taxon>Fungi incertae sedis</taxon>
        <taxon>Mucoromycota</taxon>
        <taxon>Glomeromycotina</taxon>
        <taxon>Glomeromycetes</taxon>
        <taxon>Diversisporales</taxon>
        <taxon>Gigasporaceae</taxon>
        <taxon>Gigaspora</taxon>
    </lineage>
</organism>
<evidence type="ECO:0000313" key="2">
    <source>
        <dbReference type="EMBL" id="KAF0348188.1"/>
    </source>
</evidence>
<dbReference type="EMBL" id="WTPW01003277">
    <property type="protein sequence ID" value="KAF0348188.1"/>
    <property type="molecule type" value="Genomic_DNA"/>
</dbReference>
<evidence type="ECO:0000259" key="1">
    <source>
        <dbReference type="Pfam" id="PF10551"/>
    </source>
</evidence>
<keyword evidence="2" id="KW-0378">Hydrolase</keyword>
<dbReference type="Proteomes" id="UP000439903">
    <property type="component" value="Unassembled WGS sequence"/>
</dbReference>
<sequence length="313" mass="37117">MNFLEQSELINAGIIKNNNISEIVIDSTFKTNQEKFELFAVNINCGGYGVPLAYLYLDTYVVSEEQYSNFNNIVHSRVGALTEFFISLHNEGILLAFVLLDKDSGEINAVQKAWHKSIIQLCLWHMEHAIERKLKEKKIKKSQYTIQKAQEAYLEFDFINPNWLPVEQQGKICPEKLISELLGIVKKHVLMHPLISMEQNLFLTKEKIRSQCVFEIYQFCFQRNLYNLWGYLWVNWYNLKDWNLFARAVYPKAIPIAKTTMITELHCRVLKYNYKYNCNRPRLDRLTQILTKELVPDIENTWRRFHYNRNFPS</sequence>
<keyword evidence="2" id="KW-0067">ATP-binding</keyword>
<feature type="domain" description="MULE transposase" evidence="1">
    <location>
        <begin position="23"/>
        <end position="126"/>
    </location>
</feature>
<accession>A0A8H4A060</accession>
<name>A0A8H4A060_GIGMA</name>
<keyword evidence="2" id="KW-0347">Helicase</keyword>
<proteinExistence type="predicted"/>
<evidence type="ECO:0000313" key="3">
    <source>
        <dbReference type="Proteomes" id="UP000439903"/>
    </source>
</evidence>
<dbReference type="InterPro" id="IPR018289">
    <property type="entry name" value="MULE_transposase_dom"/>
</dbReference>
<dbReference type="GO" id="GO:0004386">
    <property type="term" value="F:helicase activity"/>
    <property type="evidence" value="ECO:0007669"/>
    <property type="project" value="UniProtKB-KW"/>
</dbReference>
<dbReference type="AlphaFoldDB" id="A0A8H4A060"/>
<keyword evidence="2" id="KW-0547">Nucleotide-binding</keyword>
<protein>
    <submittedName>
        <fullName evidence="2">ATP-dependent DNA helicase pif1</fullName>
    </submittedName>
</protein>